<accession>A0AAJ2X7P0</accession>
<dbReference type="PROSITE" id="PS51257">
    <property type="entry name" value="PROKAR_LIPOPROTEIN"/>
    <property type="match status" value="1"/>
</dbReference>
<gene>
    <name evidence="1" type="ORF">LLE72_021625</name>
</gene>
<dbReference type="Proteomes" id="UP001297361">
    <property type="component" value="Unassembled WGS sequence"/>
</dbReference>
<reference evidence="1" key="1">
    <citation type="submission" date="2021-10" db="EMBL/GenBank/DDBJ databases">
        <authorList>
            <person name="Hussein R."/>
            <person name="Harrison J."/>
            <person name="Studholme D.J."/>
            <person name="Vicente J."/>
            <person name="Grant M."/>
        </authorList>
    </citation>
    <scope>NUCLEOTIDE SEQUENCE</scope>
    <source>
        <strain evidence="1">NCPPB 2970</strain>
    </source>
</reference>
<evidence type="ECO:0008006" key="3">
    <source>
        <dbReference type="Google" id="ProtNLM"/>
    </source>
</evidence>
<dbReference type="RefSeq" id="WP_011038085.1">
    <property type="nucleotide sequence ID" value="NZ_JAJFNJ020000005.1"/>
</dbReference>
<evidence type="ECO:0000313" key="2">
    <source>
        <dbReference type="Proteomes" id="UP001297361"/>
    </source>
</evidence>
<name>A0AAJ2X7P0_XANCA</name>
<proteinExistence type="predicted"/>
<comment type="caution">
    <text evidence="1">The sequence shown here is derived from an EMBL/GenBank/DDBJ whole genome shotgun (WGS) entry which is preliminary data.</text>
</comment>
<reference evidence="1" key="2">
    <citation type="submission" date="2024-01" db="EMBL/GenBank/DDBJ databases">
        <title>Long-read genome sequencing of X. campestris pv. papavericola.</title>
        <authorList>
            <person name="Hussain R.M.F."/>
            <person name="Greer S."/>
            <person name="Harrison J."/>
            <person name="Grant M."/>
            <person name="Vicente J."/>
            <person name="Studholme D.J."/>
        </authorList>
    </citation>
    <scope>NUCLEOTIDE SEQUENCE</scope>
    <source>
        <strain evidence="1">NCPPB 2970</strain>
    </source>
</reference>
<dbReference type="AlphaFoldDB" id="A0AAJ2X7P0"/>
<protein>
    <recommendedName>
        <fullName evidence="3">Lipoprotein</fullName>
    </recommendedName>
</protein>
<organism evidence="1 2">
    <name type="scientific">Xanthomonas campestris pv. papavericola</name>
    <dbReference type="NCBI Taxonomy" id="487881"/>
    <lineage>
        <taxon>Bacteria</taxon>
        <taxon>Pseudomonadati</taxon>
        <taxon>Pseudomonadota</taxon>
        <taxon>Gammaproteobacteria</taxon>
        <taxon>Lysobacterales</taxon>
        <taxon>Lysobacteraceae</taxon>
        <taxon>Xanthomonas</taxon>
    </lineage>
</organism>
<evidence type="ECO:0000313" key="1">
    <source>
        <dbReference type="EMBL" id="MEC3890275.1"/>
    </source>
</evidence>
<sequence length="111" mass="11847">MKLIAYMALVSLLCGCASYSERQAQAPWFTLESDRSPKEVERCLAPKLRDIAPRVTGGPDGEAQVYSFVADPAVLGTVTIIPDSDGSRVEIRSVVQGGVFKKAAAAAESCR</sequence>
<dbReference type="EMBL" id="JAJFNJ020000005">
    <property type="protein sequence ID" value="MEC3890275.1"/>
    <property type="molecule type" value="Genomic_DNA"/>
</dbReference>